<proteinExistence type="predicted"/>
<dbReference type="EMBL" id="JAPDRQ010000054">
    <property type="protein sequence ID" value="KAJ9658190.1"/>
    <property type="molecule type" value="Genomic_DNA"/>
</dbReference>
<dbReference type="Proteomes" id="UP001172386">
    <property type="component" value="Unassembled WGS sequence"/>
</dbReference>
<name>A0ACC3AB19_9EURO</name>
<evidence type="ECO:0000313" key="2">
    <source>
        <dbReference type="Proteomes" id="UP001172386"/>
    </source>
</evidence>
<organism evidence="1 2">
    <name type="scientific">Neophaeococcomyces mojaviensis</name>
    <dbReference type="NCBI Taxonomy" id="3383035"/>
    <lineage>
        <taxon>Eukaryota</taxon>
        <taxon>Fungi</taxon>
        <taxon>Dikarya</taxon>
        <taxon>Ascomycota</taxon>
        <taxon>Pezizomycotina</taxon>
        <taxon>Eurotiomycetes</taxon>
        <taxon>Chaetothyriomycetidae</taxon>
        <taxon>Chaetothyriales</taxon>
        <taxon>Chaetothyriales incertae sedis</taxon>
        <taxon>Neophaeococcomyces</taxon>
    </lineage>
</organism>
<comment type="caution">
    <text evidence="1">The sequence shown here is derived from an EMBL/GenBank/DDBJ whole genome shotgun (WGS) entry which is preliminary data.</text>
</comment>
<reference evidence="1" key="1">
    <citation type="submission" date="2022-10" db="EMBL/GenBank/DDBJ databases">
        <title>Culturing micro-colonial fungi from biological soil crusts in the Mojave desert and describing Neophaeococcomyces mojavensis, and introducing the new genera and species Taxawa tesnikishii.</title>
        <authorList>
            <person name="Kurbessoian T."/>
            <person name="Stajich J.E."/>
        </authorList>
    </citation>
    <scope>NUCLEOTIDE SEQUENCE</scope>
    <source>
        <strain evidence="1">JES_112</strain>
    </source>
</reference>
<accession>A0ACC3AB19</accession>
<evidence type="ECO:0000313" key="1">
    <source>
        <dbReference type="EMBL" id="KAJ9658190.1"/>
    </source>
</evidence>
<gene>
    <name evidence="1" type="ORF">H2198_003895</name>
</gene>
<protein>
    <submittedName>
        <fullName evidence="1">Uncharacterized protein</fullName>
    </submittedName>
</protein>
<sequence length="590" mass="68661">MAQAESPRSNALYNSPRTDSPRRQLIKMHPLELELEQAMTKLHIQDKEQQDLHAHKRKLHSEGIDRLDNTLFRQTRDALEQANHNREALRRDAEACLERWVKEQEEERRRREEEERLRREAEAQAKAERDRKIRQEQERLAREKEEALRKEREQKERVEQERARIAAEAKKKEEDRRKQEEERRIQEAQRQKLEADLEADRQKAEADRQRVEADQQQKAELAKQRAKQAGMGSGRVQQIHMEYLDLYEKIKKWKNDYWTNVMEKARGNYANKKFQYPEIKEKAGDLRRAMRGVNALTAADKETNKVKISQIKEAIKQSLTLKTPHIGQDIPVNFFLPASLQLNDNNQATITDLGAFTLACFVQSVCKVFMESAPHQPENAEPVGTLLSSVFAMKELQFQRTTPSGTTEIQTIFPMLLAKYHKVCPILFGITADQNTLQGKRAIGWQLVKNDDGPKTTFVTENAHYDRQIGLAIGYSSFGLRNFAATTTMRNPYPPIHFWRSLAQIINLPPEQVTPTHLAVLKNIFGKDGIRRFLLFFGAVGLAVVREAYIHFPERLPAHLKANTFWKEIWVYARDKLREDNDLTLEFAGR</sequence>
<keyword evidence="2" id="KW-1185">Reference proteome</keyword>